<gene>
    <name evidence="1" type="ORF">MVLG_05537</name>
</gene>
<evidence type="ECO:0000313" key="3">
    <source>
        <dbReference type="Proteomes" id="UP000017200"/>
    </source>
</evidence>
<reference evidence="1" key="2">
    <citation type="submission" date="2010-11" db="EMBL/GenBank/DDBJ databases">
        <authorList>
            <consortium name="The Broad Institute Genome Sequencing Platform"/>
            <person name="Earl A."/>
            <person name="Ward D."/>
            <person name="Feldgarden M."/>
            <person name="Gevers D."/>
            <person name="Butler R."/>
            <person name="Young S.K."/>
            <person name="Zeng Q."/>
            <person name="Gargeya S."/>
            <person name="Fitzgerald M."/>
            <person name="Haas B."/>
            <person name="Abouelleil A."/>
            <person name="Alvarado L."/>
            <person name="Arachchi H.M."/>
            <person name="Berlin A."/>
            <person name="Brown A."/>
            <person name="Chapman S.B."/>
            <person name="Chen Z."/>
            <person name="Dunbar C."/>
            <person name="Freedman E."/>
            <person name="Gearin G."/>
            <person name="Gellesch M."/>
            <person name="Goldberg J."/>
            <person name="Griggs A."/>
            <person name="Gujja S."/>
            <person name="Heilman E."/>
            <person name="Heiman D."/>
            <person name="Howarth C."/>
            <person name="Larson L."/>
            <person name="Lui A."/>
            <person name="MacDonald P.J.P."/>
            <person name="Mehta T."/>
            <person name="Montmayeur A."/>
            <person name="Murphy C."/>
            <person name="Neiman D."/>
            <person name="Pearson M."/>
            <person name="Priest M."/>
            <person name="Roberts A."/>
            <person name="Saif S."/>
            <person name="Shea T."/>
            <person name="Shenoy N."/>
            <person name="Sisk P."/>
            <person name="Stolte C."/>
            <person name="Sykes S."/>
            <person name="White J."/>
            <person name="Yandava C."/>
            <person name="Wortman J."/>
            <person name="Nusbaum C."/>
            <person name="Birren B."/>
        </authorList>
    </citation>
    <scope>NUCLEOTIDE SEQUENCE</scope>
    <source>
        <strain evidence="1">P1A1 Lamole</strain>
    </source>
</reference>
<reference evidence="1 3" key="3">
    <citation type="journal article" date="2015" name="BMC Genomics">
        <title>Sex and parasites: genomic and transcriptomic analysis of Microbotryum lychnidis-dioicae, the biotrophic and plant-castrating anther smut fungus.</title>
        <authorList>
            <person name="Perlin M.H."/>
            <person name="Amselem J."/>
            <person name="Fontanillas E."/>
            <person name="Toh S.S."/>
            <person name="Chen Z."/>
            <person name="Goldberg J."/>
            <person name="Duplessis S."/>
            <person name="Henrissat B."/>
            <person name="Young S."/>
            <person name="Zeng Q."/>
            <person name="Aguileta G."/>
            <person name="Petit E."/>
            <person name="Badouin H."/>
            <person name="Andrews J."/>
            <person name="Razeeq D."/>
            <person name="Gabaldon T."/>
            <person name="Quesneville H."/>
            <person name="Giraud T."/>
            <person name="Hood M.E."/>
            <person name="Schultz D.J."/>
            <person name="Cuomo C.A."/>
        </authorList>
    </citation>
    <scope>NUCLEOTIDE SEQUENCE [LARGE SCALE GENOMIC DNA]</scope>
    <source>
        <strain evidence="1">P1A1 Lamole</strain>
        <strain evidence="3">p1A1 Lamole</strain>
    </source>
</reference>
<protein>
    <submittedName>
        <fullName evidence="1 2">Uncharacterized protein</fullName>
    </submittedName>
</protein>
<keyword evidence="3" id="KW-1185">Reference proteome</keyword>
<dbReference type="Proteomes" id="UP000017200">
    <property type="component" value="Unassembled WGS sequence"/>
</dbReference>
<dbReference type="EMBL" id="GL541718">
    <property type="protein sequence ID" value="KDE04036.1"/>
    <property type="molecule type" value="Genomic_DNA"/>
</dbReference>
<dbReference type="EnsemblFungi" id="MVLG_05537T0">
    <property type="protein sequence ID" value="MVLG_05537T0"/>
    <property type="gene ID" value="MVLG_05537"/>
</dbReference>
<reference evidence="2" key="4">
    <citation type="submission" date="2015-06" db="UniProtKB">
        <authorList>
            <consortium name="EnsemblFungi"/>
        </authorList>
    </citation>
    <scope>IDENTIFICATION</scope>
</reference>
<dbReference type="InParanoid" id="U5HEJ4"/>
<accession>U5HEJ4</accession>
<dbReference type="AlphaFoldDB" id="U5HEJ4"/>
<name>U5HEJ4_USTV1</name>
<proteinExistence type="predicted"/>
<organism evidence="1">
    <name type="scientific">Microbotryum lychnidis-dioicae (strain p1A1 Lamole / MvSl-1064)</name>
    <name type="common">Anther smut fungus</name>
    <dbReference type="NCBI Taxonomy" id="683840"/>
    <lineage>
        <taxon>Eukaryota</taxon>
        <taxon>Fungi</taxon>
        <taxon>Dikarya</taxon>
        <taxon>Basidiomycota</taxon>
        <taxon>Pucciniomycotina</taxon>
        <taxon>Microbotryomycetes</taxon>
        <taxon>Microbotryales</taxon>
        <taxon>Microbotryaceae</taxon>
        <taxon>Microbotryum</taxon>
    </lineage>
</organism>
<evidence type="ECO:0000313" key="2">
    <source>
        <dbReference type="EnsemblFungi" id="MVLG_05537T0"/>
    </source>
</evidence>
<evidence type="ECO:0000313" key="1">
    <source>
        <dbReference type="EMBL" id="KDE04036.1"/>
    </source>
</evidence>
<dbReference type="HOGENOM" id="CLU_1897766_0_0_1"/>
<reference evidence="3" key="1">
    <citation type="submission" date="2010-11" db="EMBL/GenBank/DDBJ databases">
        <title>The genome sequence of Microbotryum violaceum strain p1A1 Lamole.</title>
        <authorList>
            <person name="Cuomo C."/>
            <person name="Perlin M."/>
            <person name="Young S.K."/>
            <person name="Zeng Q."/>
            <person name="Gargeya S."/>
            <person name="Alvarado L."/>
            <person name="Berlin A."/>
            <person name="Chapman S.B."/>
            <person name="Chen Z."/>
            <person name="Freedman E."/>
            <person name="Gellesch M."/>
            <person name="Goldberg J."/>
            <person name="Griggs A."/>
            <person name="Gujja S."/>
            <person name="Heilman E."/>
            <person name="Heiman D."/>
            <person name="Howarth C."/>
            <person name="Mehta T."/>
            <person name="Neiman D."/>
            <person name="Pearson M."/>
            <person name="Roberts A."/>
            <person name="Saif S."/>
            <person name="Shea T."/>
            <person name="Shenoy N."/>
            <person name="Sisk P."/>
            <person name="Stolte C."/>
            <person name="Sykes S."/>
            <person name="White J."/>
            <person name="Yandava C."/>
            <person name="Haas B."/>
            <person name="Nusbaum C."/>
            <person name="Birren B."/>
        </authorList>
    </citation>
    <scope>NUCLEOTIDE SEQUENCE [LARGE SCALE GENOMIC DNA]</scope>
    <source>
        <strain evidence="3">p1A1 Lamole</strain>
    </source>
</reference>
<dbReference type="OrthoDB" id="3344688at2759"/>
<sequence>MRMRIEFQLVYKETTLIGRWTTLTGRCGFALCFSHSGSLHLHPPPFMVIQREQLLWPITRPPTRPPSTMATRYHFTQELVSNGIIELRWIGTKEMVADGLTKGLSRVPHESFVRMLGMVDAPRQGECWKGLREQ</sequence>
<dbReference type="EMBL" id="AEIJ01000584">
    <property type="status" value="NOT_ANNOTATED_CDS"/>
    <property type="molecule type" value="Genomic_DNA"/>
</dbReference>